<evidence type="ECO:0000313" key="1">
    <source>
        <dbReference type="EMBL" id="KIK56049.1"/>
    </source>
</evidence>
<feature type="non-terminal residue" evidence="1">
    <location>
        <position position="1"/>
    </location>
</feature>
<reference evidence="1 2" key="1">
    <citation type="submission" date="2014-04" db="EMBL/GenBank/DDBJ databases">
        <title>Evolutionary Origins and Diversification of the Mycorrhizal Mutualists.</title>
        <authorList>
            <consortium name="DOE Joint Genome Institute"/>
            <consortium name="Mycorrhizal Genomics Consortium"/>
            <person name="Kohler A."/>
            <person name="Kuo A."/>
            <person name="Nagy L.G."/>
            <person name="Floudas D."/>
            <person name="Copeland A."/>
            <person name="Barry K.W."/>
            <person name="Cichocki N."/>
            <person name="Veneault-Fourrey C."/>
            <person name="LaButti K."/>
            <person name="Lindquist E.A."/>
            <person name="Lipzen A."/>
            <person name="Lundell T."/>
            <person name="Morin E."/>
            <person name="Murat C."/>
            <person name="Riley R."/>
            <person name="Ohm R."/>
            <person name="Sun H."/>
            <person name="Tunlid A."/>
            <person name="Henrissat B."/>
            <person name="Grigoriev I.V."/>
            <person name="Hibbett D.S."/>
            <person name="Martin F."/>
        </authorList>
    </citation>
    <scope>NUCLEOTIDE SEQUENCE [LARGE SCALE GENOMIC DNA]</scope>
    <source>
        <strain evidence="1 2">FD-317 M1</strain>
    </source>
</reference>
<gene>
    <name evidence="1" type="ORF">GYMLUDRAFT_1017153</name>
</gene>
<accession>A0A0D0C125</accession>
<dbReference type="GO" id="GO:0005634">
    <property type="term" value="C:nucleus"/>
    <property type="evidence" value="ECO:0007669"/>
    <property type="project" value="TreeGrafter"/>
</dbReference>
<dbReference type="PANTHER" id="PTHR11223:SF2">
    <property type="entry name" value="EXPORTIN-1"/>
    <property type="match status" value="1"/>
</dbReference>
<protein>
    <submittedName>
        <fullName evidence="1">Uncharacterized protein</fullName>
    </submittedName>
</protein>
<name>A0A0D0C125_9AGAR</name>
<dbReference type="AlphaFoldDB" id="A0A0D0C125"/>
<dbReference type="GO" id="GO:0000056">
    <property type="term" value="P:ribosomal small subunit export from nucleus"/>
    <property type="evidence" value="ECO:0007669"/>
    <property type="project" value="TreeGrafter"/>
</dbReference>
<dbReference type="PANTHER" id="PTHR11223">
    <property type="entry name" value="EXPORTIN 1/5"/>
    <property type="match status" value="1"/>
</dbReference>
<keyword evidence="2" id="KW-1185">Reference proteome</keyword>
<evidence type="ECO:0000313" key="2">
    <source>
        <dbReference type="Proteomes" id="UP000053593"/>
    </source>
</evidence>
<dbReference type="GO" id="GO:0005737">
    <property type="term" value="C:cytoplasm"/>
    <property type="evidence" value="ECO:0007669"/>
    <property type="project" value="TreeGrafter"/>
</dbReference>
<dbReference type="OrthoDB" id="27218at2759"/>
<dbReference type="GO" id="GO:0006611">
    <property type="term" value="P:protein export from nucleus"/>
    <property type="evidence" value="ECO:0007669"/>
    <property type="project" value="InterPro"/>
</dbReference>
<proteinExistence type="predicted"/>
<dbReference type="InterPro" id="IPR045065">
    <property type="entry name" value="XPO1/5"/>
</dbReference>
<dbReference type="Gene3D" id="1.25.10.10">
    <property type="entry name" value="Leucine-rich Repeat Variant"/>
    <property type="match status" value="1"/>
</dbReference>
<organism evidence="1 2">
    <name type="scientific">Collybiopsis luxurians FD-317 M1</name>
    <dbReference type="NCBI Taxonomy" id="944289"/>
    <lineage>
        <taxon>Eukaryota</taxon>
        <taxon>Fungi</taxon>
        <taxon>Dikarya</taxon>
        <taxon>Basidiomycota</taxon>
        <taxon>Agaricomycotina</taxon>
        <taxon>Agaricomycetes</taxon>
        <taxon>Agaricomycetidae</taxon>
        <taxon>Agaricales</taxon>
        <taxon>Marasmiineae</taxon>
        <taxon>Omphalotaceae</taxon>
        <taxon>Collybiopsis</taxon>
        <taxon>Collybiopsis luxurians</taxon>
    </lineage>
</organism>
<sequence>MYIVGQYPRFLKAHWRFLKTVVNKLFEFMHEGHEGVQDMACDTYMKITKKCARQFVVRQSEEKEPYVEEILRNIGRITSRASTMGSVHTFYEAMGVIIAEAQQEKLIAGLMDMPNS</sequence>
<dbReference type="InterPro" id="IPR011989">
    <property type="entry name" value="ARM-like"/>
</dbReference>
<dbReference type="HOGENOM" id="CLU_2102675_0_0_1"/>
<dbReference type="InterPro" id="IPR016024">
    <property type="entry name" value="ARM-type_fold"/>
</dbReference>
<dbReference type="GO" id="GO:0000055">
    <property type="term" value="P:ribosomal large subunit export from nucleus"/>
    <property type="evidence" value="ECO:0007669"/>
    <property type="project" value="TreeGrafter"/>
</dbReference>
<dbReference type="GO" id="GO:0005049">
    <property type="term" value="F:nuclear export signal receptor activity"/>
    <property type="evidence" value="ECO:0007669"/>
    <property type="project" value="InterPro"/>
</dbReference>
<dbReference type="SUPFAM" id="SSF48371">
    <property type="entry name" value="ARM repeat"/>
    <property type="match status" value="1"/>
</dbReference>
<dbReference type="Proteomes" id="UP000053593">
    <property type="component" value="Unassembled WGS sequence"/>
</dbReference>
<dbReference type="EMBL" id="KN834801">
    <property type="protein sequence ID" value="KIK56049.1"/>
    <property type="molecule type" value="Genomic_DNA"/>
</dbReference>